<reference evidence="7 8" key="1">
    <citation type="submission" date="2019-01" db="EMBL/GenBank/DDBJ databases">
        <title>Complete genome sequence of Cohnella hallensis HS21 isolated from Korean fir (Abies koreana) rhizospheric soil.</title>
        <authorList>
            <person name="Jiang L."/>
            <person name="Kang S.W."/>
            <person name="Kim S."/>
            <person name="Jung J."/>
            <person name="Kim C.Y."/>
            <person name="Kim D.H."/>
            <person name="Kim S.W."/>
            <person name="Lee J."/>
        </authorList>
    </citation>
    <scope>NUCLEOTIDE SEQUENCE [LARGE SCALE GENOMIC DNA]</scope>
    <source>
        <strain evidence="7 8">HS21</strain>
    </source>
</reference>
<dbReference type="EMBL" id="AP019400">
    <property type="protein sequence ID" value="BBI35576.1"/>
    <property type="molecule type" value="Genomic_DNA"/>
</dbReference>
<organism evidence="7 8">
    <name type="scientific">Cohnella abietis</name>
    <dbReference type="NCBI Taxonomy" id="2507935"/>
    <lineage>
        <taxon>Bacteria</taxon>
        <taxon>Bacillati</taxon>
        <taxon>Bacillota</taxon>
        <taxon>Bacilli</taxon>
        <taxon>Bacillales</taxon>
        <taxon>Paenibacillaceae</taxon>
        <taxon>Cohnella</taxon>
    </lineage>
</organism>
<dbReference type="InterPro" id="IPR024674">
    <property type="entry name" value="HpaB/PvcC/4-BUDH_N"/>
</dbReference>
<evidence type="ECO:0000256" key="3">
    <source>
        <dbReference type="ARBA" id="ARBA00023002"/>
    </source>
</evidence>
<feature type="domain" description="HpaB/PvcC/4-BUDH N-terminal" evidence="6">
    <location>
        <begin position="12"/>
        <end position="274"/>
    </location>
</feature>
<keyword evidence="2 4" id="KW-0274">FAD</keyword>
<dbReference type="Pfam" id="PF11794">
    <property type="entry name" value="HpaB_N"/>
    <property type="match status" value="1"/>
</dbReference>
<dbReference type="SUPFAM" id="SSF56645">
    <property type="entry name" value="Acyl-CoA dehydrogenase NM domain-like"/>
    <property type="match status" value="1"/>
</dbReference>
<dbReference type="PIRSF" id="PIRSF000331">
    <property type="entry name" value="HpaA_HpaB"/>
    <property type="match status" value="1"/>
</dbReference>
<evidence type="ECO:0000259" key="5">
    <source>
        <dbReference type="Pfam" id="PF03241"/>
    </source>
</evidence>
<dbReference type="GO" id="GO:0016627">
    <property type="term" value="F:oxidoreductase activity, acting on the CH-CH group of donors"/>
    <property type="evidence" value="ECO:0007669"/>
    <property type="project" value="InterPro"/>
</dbReference>
<dbReference type="AlphaFoldDB" id="A0A3T1DBS0"/>
<keyword evidence="7" id="KW-0503">Monooxygenase</keyword>
<accession>A0A3T1DBS0</accession>
<dbReference type="KEGG" id="cohn:KCTCHS21_49750"/>
<dbReference type="RefSeq" id="WP_130614370.1">
    <property type="nucleotide sequence ID" value="NZ_AP019400.1"/>
</dbReference>
<feature type="domain" description="HpaB/PvcC/4-BUDH C-terminal" evidence="5">
    <location>
        <begin position="293"/>
        <end position="479"/>
    </location>
</feature>
<protein>
    <submittedName>
        <fullName evidence="7">4-hydroxyphenylacetate 3-monooxygenase oxygenase component</fullName>
    </submittedName>
</protein>
<feature type="binding site" evidence="4">
    <location>
        <position position="197"/>
    </location>
    <ligand>
        <name>FAD</name>
        <dbReference type="ChEBI" id="CHEBI:57692"/>
    </ligand>
</feature>
<sequence length="484" mass="54523">MTNYDRTSTRPGDHYIASLNDGRKVWINDNPVEDVAVHPAFAGPVGVLKTFFNELHDPELKDKVGYVSPVTGEYVHKSFLVPQTKEQLLERKAAFEYWVDETDGLMSRLSESGRSIVTGWYASRAKLAAYDKEFERKITAYYEQARDEHRILVSVVADPQIDRSKEQTELSDPDLALRVVSENEEGIVIRGAKMLGTAAPYAHDILVLPEGRLQEGYEQYANLIIVAANSPGVEIVCRDSFALSPQEGPLSALYDEMDAAVVFDDVFVPWERVLFYRNPEGVYQAALHKKENSLMHHQSVIRLIAKYAFVTATGFSIAEAIGAERFLHVQEKLGELVVQLESLKALLVVAEIEAQPDEFGTWWPKALPLRVAIDAASRAYPRAIEILQLIGAGGFLQVPSADAWANDLLRERIGKYYRGARVDADTKVKLFRLAWDLIGSPAGSRQELYERFFSGDPVRNFAAQYLEYDKQPLLQKIQKRLNSR</sequence>
<evidence type="ECO:0000259" key="6">
    <source>
        <dbReference type="Pfam" id="PF11794"/>
    </source>
</evidence>
<dbReference type="Gene3D" id="1.10.3140.10">
    <property type="entry name" value="4-hydroxybutyryl-coa dehydratase, domain 1"/>
    <property type="match status" value="1"/>
</dbReference>
<dbReference type="Pfam" id="PF03241">
    <property type="entry name" value="HpaB"/>
    <property type="match status" value="1"/>
</dbReference>
<gene>
    <name evidence="7" type="ORF">KCTCHS21_49750</name>
</gene>
<proteinExistence type="predicted"/>
<dbReference type="SUPFAM" id="SSF47203">
    <property type="entry name" value="Acyl-CoA dehydrogenase C-terminal domain-like"/>
    <property type="match status" value="1"/>
</dbReference>
<dbReference type="InterPro" id="IPR024719">
    <property type="entry name" value="HpaB/PvcC/4-BUDH_C"/>
</dbReference>
<dbReference type="InterPro" id="IPR046373">
    <property type="entry name" value="Acyl-CoA_Oxase/DH_mid-dom_sf"/>
</dbReference>
<feature type="binding site" evidence="4">
    <location>
        <begin position="160"/>
        <end position="163"/>
    </location>
    <ligand>
        <name>FAD</name>
        <dbReference type="ChEBI" id="CHEBI:57692"/>
    </ligand>
</feature>
<dbReference type="Proteomes" id="UP000289856">
    <property type="component" value="Chromosome"/>
</dbReference>
<dbReference type="InterPro" id="IPR004925">
    <property type="entry name" value="HpaB/PvcC/4-BUDH"/>
</dbReference>
<evidence type="ECO:0000313" key="7">
    <source>
        <dbReference type="EMBL" id="BBI35576.1"/>
    </source>
</evidence>
<dbReference type="Gene3D" id="2.40.110.10">
    <property type="entry name" value="Butyryl-CoA Dehydrogenase, subunit A, domain 2"/>
    <property type="match status" value="1"/>
</dbReference>
<feature type="binding site" evidence="4">
    <location>
        <begin position="456"/>
        <end position="459"/>
    </location>
    <ligand>
        <name>FAD</name>
        <dbReference type="ChEBI" id="CHEBI:57692"/>
    </ligand>
</feature>
<evidence type="ECO:0000256" key="1">
    <source>
        <dbReference type="ARBA" id="ARBA00022630"/>
    </source>
</evidence>
<dbReference type="PANTHER" id="PTHR36117">
    <property type="entry name" value="4-HYDROXYPHENYLACETATE 3-MONOOXYGENASE-RELATED"/>
    <property type="match status" value="1"/>
</dbReference>
<keyword evidence="3" id="KW-0560">Oxidoreductase</keyword>
<name>A0A3T1DBS0_9BACL</name>
<evidence type="ECO:0000256" key="2">
    <source>
        <dbReference type="ARBA" id="ARBA00022827"/>
    </source>
</evidence>
<keyword evidence="1" id="KW-0285">Flavoprotein</keyword>
<dbReference type="OrthoDB" id="9785230at2"/>
<evidence type="ECO:0000313" key="8">
    <source>
        <dbReference type="Proteomes" id="UP000289856"/>
    </source>
</evidence>
<dbReference type="InterPro" id="IPR036250">
    <property type="entry name" value="AcylCo_DH-like_C"/>
</dbReference>
<keyword evidence="8" id="KW-1185">Reference proteome</keyword>
<dbReference type="GO" id="GO:0004497">
    <property type="term" value="F:monooxygenase activity"/>
    <property type="evidence" value="ECO:0007669"/>
    <property type="project" value="UniProtKB-KW"/>
</dbReference>
<dbReference type="Gene3D" id="1.20.140.10">
    <property type="entry name" value="Butyryl-CoA Dehydrogenase, subunit A, domain 3"/>
    <property type="match status" value="1"/>
</dbReference>
<evidence type="ECO:0000256" key="4">
    <source>
        <dbReference type="PIRSR" id="PIRSR000331-2"/>
    </source>
</evidence>
<dbReference type="InterPro" id="IPR009100">
    <property type="entry name" value="AcylCoA_DH/oxidase_NM_dom_sf"/>
</dbReference>
<dbReference type="PANTHER" id="PTHR36117:SF3">
    <property type="entry name" value="4-HYDROXYPHENYLACETATE 3-MONOOXYGENASE-RELATED"/>
    <property type="match status" value="1"/>
</dbReference>